<dbReference type="EMBL" id="KV454013">
    <property type="protein sequence ID" value="ODV95829.1"/>
    <property type="molecule type" value="Genomic_DNA"/>
</dbReference>
<reference evidence="2" key="1">
    <citation type="submission" date="2016-05" db="EMBL/GenBank/DDBJ databases">
        <title>Comparative genomics of biotechnologically important yeasts.</title>
        <authorList>
            <consortium name="DOE Joint Genome Institute"/>
            <person name="Riley R."/>
            <person name="Haridas S."/>
            <person name="Wolfe K.H."/>
            <person name="Lopes M.R."/>
            <person name="Hittinger C.T."/>
            <person name="Goker M."/>
            <person name="Salamov A."/>
            <person name="Wisecaver J."/>
            <person name="Long T.M."/>
            <person name="Aerts A.L."/>
            <person name="Barry K."/>
            <person name="Choi C."/>
            <person name="Clum A."/>
            <person name="Coughlan A.Y."/>
            <person name="Deshpande S."/>
            <person name="Douglass A.P."/>
            <person name="Hanson S.J."/>
            <person name="Klenk H.-P."/>
            <person name="Labutti K."/>
            <person name="Lapidus A."/>
            <person name="Lindquist E."/>
            <person name="Lipzen A."/>
            <person name="Meier-Kolthoff J.P."/>
            <person name="Ohm R.A."/>
            <person name="Otillar R.P."/>
            <person name="Pangilinan J."/>
            <person name="Peng Y."/>
            <person name="Rokas A."/>
            <person name="Rosa C.A."/>
            <person name="Scheuner C."/>
            <person name="Sibirny A.A."/>
            <person name="Slot J.C."/>
            <person name="Stielow J.B."/>
            <person name="Sun H."/>
            <person name="Kurtzman C.P."/>
            <person name="Blackwell M."/>
            <person name="Grigoriev I.V."/>
            <person name="Jeffries T.W."/>
        </authorList>
    </citation>
    <scope>NUCLEOTIDE SEQUENCE [LARGE SCALE GENOMIC DNA]</scope>
    <source>
        <strain evidence="2">NRRL Y-2460</strain>
    </source>
</reference>
<name>A0A1E4TVS5_PACTA</name>
<dbReference type="Proteomes" id="UP000094236">
    <property type="component" value="Unassembled WGS sequence"/>
</dbReference>
<proteinExistence type="predicted"/>
<evidence type="ECO:0008006" key="3">
    <source>
        <dbReference type="Google" id="ProtNLM"/>
    </source>
</evidence>
<dbReference type="OrthoDB" id="4076200at2759"/>
<dbReference type="STRING" id="669874.A0A1E4TVS5"/>
<dbReference type="AlphaFoldDB" id="A0A1E4TVS5"/>
<dbReference type="InterPro" id="IPR012917">
    <property type="entry name" value="DUF3294"/>
</dbReference>
<evidence type="ECO:0000313" key="1">
    <source>
        <dbReference type="EMBL" id="ODV95829.1"/>
    </source>
</evidence>
<keyword evidence="2" id="KW-1185">Reference proteome</keyword>
<accession>A0A1E4TVS5</accession>
<sequence>MSGSAKEVTVEDLSNKVLELTEIVKKQSKLITTTGQQVLDLQVKQTKQKFDSLDGGSVKSVRGTQIPKNFDDFVTNDDVVQLVGELQGQLDFLEARTIRRLVNSNLGLDSIVAPLPNTDGEEPPKEAFPKTLKDFENLKDEDLIELGNFYGLLPPSADEQKQMNDYLEGKVENLNLEKQLASATPPKVTDFKKDQLDDIYDELARYLGIKFRRNDAVW</sequence>
<organism evidence="1 2">
    <name type="scientific">Pachysolen tannophilus NRRL Y-2460</name>
    <dbReference type="NCBI Taxonomy" id="669874"/>
    <lineage>
        <taxon>Eukaryota</taxon>
        <taxon>Fungi</taxon>
        <taxon>Dikarya</taxon>
        <taxon>Ascomycota</taxon>
        <taxon>Saccharomycotina</taxon>
        <taxon>Pichiomycetes</taxon>
        <taxon>Pachysolenaceae</taxon>
        <taxon>Pachysolen</taxon>
    </lineage>
</organism>
<evidence type="ECO:0000313" key="2">
    <source>
        <dbReference type="Proteomes" id="UP000094236"/>
    </source>
</evidence>
<gene>
    <name evidence="1" type="ORF">PACTADRAFT_49276</name>
</gene>
<dbReference type="Pfam" id="PF07957">
    <property type="entry name" value="DUF3294"/>
    <property type="match status" value="1"/>
</dbReference>
<protein>
    <recommendedName>
        <fullName evidence="3">Mrp8p</fullName>
    </recommendedName>
</protein>